<accession>A0ABS5SBS5</accession>
<keyword evidence="3" id="KW-1185">Reference proteome</keyword>
<gene>
    <name evidence="2" type="ORF">KI810_07130</name>
</gene>
<dbReference type="SUPFAM" id="SSF54523">
    <property type="entry name" value="Pili subunits"/>
    <property type="match status" value="1"/>
</dbReference>
<comment type="caution">
    <text evidence="2">The sequence shown here is derived from an EMBL/GenBank/DDBJ whole genome shotgun (WGS) entry which is preliminary data.</text>
</comment>
<name>A0ABS5SBS5_9BACT</name>
<evidence type="ECO:0000256" key="1">
    <source>
        <dbReference type="SAM" id="Phobius"/>
    </source>
</evidence>
<dbReference type="Gene3D" id="3.30.700.10">
    <property type="entry name" value="Glycoprotein, Type 4 Pilin"/>
    <property type="match status" value="1"/>
</dbReference>
<dbReference type="EMBL" id="JAHCVK010000002">
    <property type="protein sequence ID" value="MBT0652823.1"/>
    <property type="molecule type" value="Genomic_DNA"/>
</dbReference>
<dbReference type="Proteomes" id="UP000756860">
    <property type="component" value="Unassembled WGS sequence"/>
</dbReference>
<dbReference type="NCBIfam" id="TIGR02532">
    <property type="entry name" value="IV_pilin_GFxxxE"/>
    <property type="match status" value="1"/>
</dbReference>
<evidence type="ECO:0000313" key="3">
    <source>
        <dbReference type="Proteomes" id="UP000756860"/>
    </source>
</evidence>
<organism evidence="2 3">
    <name type="scientific">Geomobilimonas luticola</name>
    <dbReference type="NCBI Taxonomy" id="1114878"/>
    <lineage>
        <taxon>Bacteria</taxon>
        <taxon>Pseudomonadati</taxon>
        <taxon>Thermodesulfobacteriota</taxon>
        <taxon>Desulfuromonadia</taxon>
        <taxon>Geobacterales</taxon>
        <taxon>Geobacteraceae</taxon>
        <taxon>Geomobilimonas</taxon>
    </lineage>
</organism>
<feature type="transmembrane region" description="Helical" evidence="1">
    <location>
        <begin position="12"/>
        <end position="30"/>
    </location>
</feature>
<sequence>MDERGFTLTEMLIVIAVIGILTSIAVYGFGKERLKSSIEAQVRDMYTEIVNARLQSFYTKQPRSVIVNGTLFKVIDTASSATLVEKTLAHPVVLNTTNNQLDFDRSGLTFGAFSSACIEPAGNPGAIDSIVISAAKINMGKRSSGGSCGTGTIVQK</sequence>
<dbReference type="Pfam" id="PF07963">
    <property type="entry name" value="N_methyl"/>
    <property type="match status" value="1"/>
</dbReference>
<evidence type="ECO:0000313" key="2">
    <source>
        <dbReference type="EMBL" id="MBT0652823.1"/>
    </source>
</evidence>
<keyword evidence="1" id="KW-1133">Transmembrane helix</keyword>
<protein>
    <submittedName>
        <fullName evidence="2">Prepilin-type N-terminal cleavage/methylation domain-containing protein</fullName>
    </submittedName>
</protein>
<keyword evidence="1" id="KW-0472">Membrane</keyword>
<dbReference type="InterPro" id="IPR045584">
    <property type="entry name" value="Pilin-like"/>
</dbReference>
<reference evidence="2 3" key="1">
    <citation type="submission" date="2021-05" db="EMBL/GenBank/DDBJ databases">
        <title>The draft genome of Geobacter luticola JCM 17780.</title>
        <authorList>
            <person name="Xu Z."/>
            <person name="Masuda Y."/>
            <person name="Itoh H."/>
            <person name="Senoo K."/>
        </authorList>
    </citation>
    <scope>NUCLEOTIDE SEQUENCE [LARGE SCALE GENOMIC DNA]</scope>
    <source>
        <strain evidence="2 3">JCM 17780</strain>
    </source>
</reference>
<dbReference type="RefSeq" id="WP_214174817.1">
    <property type="nucleotide sequence ID" value="NZ_JAHCVK010000002.1"/>
</dbReference>
<dbReference type="InterPro" id="IPR012902">
    <property type="entry name" value="N_methyl_site"/>
</dbReference>
<keyword evidence="1" id="KW-0812">Transmembrane</keyword>
<proteinExistence type="predicted"/>